<dbReference type="Pfam" id="PF01872">
    <property type="entry name" value="RibD_C"/>
    <property type="match status" value="1"/>
</dbReference>
<evidence type="ECO:0000256" key="1">
    <source>
        <dbReference type="ARBA" id="ARBA00003555"/>
    </source>
</evidence>
<comment type="function">
    <text evidence="1">Catalyzes an early step in riboflavin biosynthesis, the NADPH-dependent reduction of the ribose side chain of 2,5-diamino-6-ribosylamino-4(3H)-pyrimidinone 5'-phosphate, yielding 2,5-diamino-6-ribitylamino-4(3H)-pyrimidinone 5'-phosphate.</text>
</comment>
<evidence type="ECO:0000313" key="15">
    <source>
        <dbReference type="EMBL" id="CAJ2513583.1"/>
    </source>
</evidence>
<keyword evidence="7" id="KW-0521">NADP</keyword>
<organism evidence="15 16">
    <name type="scientific">Anthostomella pinea</name>
    <dbReference type="NCBI Taxonomy" id="933095"/>
    <lineage>
        <taxon>Eukaryota</taxon>
        <taxon>Fungi</taxon>
        <taxon>Dikarya</taxon>
        <taxon>Ascomycota</taxon>
        <taxon>Pezizomycotina</taxon>
        <taxon>Sordariomycetes</taxon>
        <taxon>Xylariomycetidae</taxon>
        <taxon>Xylariales</taxon>
        <taxon>Xylariaceae</taxon>
        <taxon>Anthostomella</taxon>
    </lineage>
</organism>
<comment type="pathway">
    <text evidence="2">Cofactor biosynthesis; riboflavin biosynthesis.</text>
</comment>
<dbReference type="AlphaFoldDB" id="A0AAI8VYU0"/>
<proteinExistence type="inferred from homology"/>
<feature type="compositionally biased region" description="Basic and acidic residues" evidence="13">
    <location>
        <begin position="318"/>
        <end position="331"/>
    </location>
</feature>
<dbReference type="InterPro" id="IPR050765">
    <property type="entry name" value="Riboflavin_Biosynth_HTPR"/>
</dbReference>
<evidence type="ECO:0000256" key="8">
    <source>
        <dbReference type="ARBA" id="ARBA00023002"/>
    </source>
</evidence>
<feature type="region of interest" description="Disordered" evidence="13">
    <location>
        <begin position="260"/>
        <end position="331"/>
    </location>
</feature>
<evidence type="ECO:0000256" key="4">
    <source>
        <dbReference type="ARBA" id="ARBA00012851"/>
    </source>
</evidence>
<sequence>MAEAPLVFLSAEAERLEPRLPPSSATSTSSEERTLPWVTLTFATSLDSALSLGPGIRTALSGPQSKAMTHYLRSRHDAICVGVGTAIADDPGLNCRLAASSQGPTVSPDAGSLPGSASAITTHQPRPIVIDPMLRWEFTSQSKVMQLAGAGKGLAPYIITAVAEPPGSRKKLLEEVGGKYIVLDQPNAKEPTAGAGYRRFDWRAILAAVRNEGMQSIMIEGGGEVINSLLSAESAELVDSVIITIAPTWLGPGSVFVSPPLRPTGPPDQTSLIPGPTSASKQTEAASAVTPDGKRRPNVPDSLVEGRPVQASEGQQPDGKHGVEAGDPSGR</sequence>
<keyword evidence="6" id="KW-0686">Riboflavin biosynthesis</keyword>
<evidence type="ECO:0000256" key="12">
    <source>
        <dbReference type="ARBA" id="ARBA00049020"/>
    </source>
</evidence>
<evidence type="ECO:0000256" key="6">
    <source>
        <dbReference type="ARBA" id="ARBA00022619"/>
    </source>
</evidence>
<comment type="catalytic activity">
    <reaction evidence="12">
        <text>2,5-diamino-6-(1-D-ribitylamino)pyrimidin-4(3H)-one 5'-phosphate + NADP(+) = 2,5-diamino-6-(1-D-ribosylamino)pyrimidin-4(3H)-one 5'-phosphate + NADPH + H(+)</text>
        <dbReference type="Rhea" id="RHEA:27278"/>
        <dbReference type="ChEBI" id="CHEBI:15378"/>
        <dbReference type="ChEBI" id="CHEBI:57783"/>
        <dbReference type="ChEBI" id="CHEBI:58349"/>
        <dbReference type="ChEBI" id="CHEBI:58890"/>
        <dbReference type="ChEBI" id="CHEBI:59545"/>
        <dbReference type="EC" id="1.1.1.302"/>
    </reaction>
</comment>
<accession>A0AAI8VYU0</accession>
<keyword evidence="16" id="KW-1185">Reference proteome</keyword>
<evidence type="ECO:0000256" key="10">
    <source>
        <dbReference type="ARBA" id="ARBA00031630"/>
    </source>
</evidence>
<dbReference type="PANTHER" id="PTHR38011">
    <property type="entry name" value="DIHYDROFOLATE REDUCTASE FAMILY PROTEIN (AFU_ORTHOLOGUE AFUA_8G06820)"/>
    <property type="match status" value="1"/>
</dbReference>
<reference evidence="15" key="1">
    <citation type="submission" date="2023-10" db="EMBL/GenBank/DDBJ databases">
        <authorList>
            <person name="Hackl T."/>
        </authorList>
    </citation>
    <scope>NUCLEOTIDE SEQUENCE</scope>
</reference>
<evidence type="ECO:0000259" key="14">
    <source>
        <dbReference type="Pfam" id="PF01872"/>
    </source>
</evidence>
<dbReference type="GO" id="GO:0009231">
    <property type="term" value="P:riboflavin biosynthetic process"/>
    <property type="evidence" value="ECO:0007669"/>
    <property type="project" value="UniProtKB-KW"/>
</dbReference>
<evidence type="ECO:0000256" key="7">
    <source>
        <dbReference type="ARBA" id="ARBA00022857"/>
    </source>
</evidence>
<evidence type="ECO:0000256" key="13">
    <source>
        <dbReference type="SAM" id="MobiDB-lite"/>
    </source>
</evidence>
<dbReference type="InterPro" id="IPR002734">
    <property type="entry name" value="RibDG_C"/>
</dbReference>
<dbReference type="Gene3D" id="3.40.430.10">
    <property type="entry name" value="Dihydrofolate Reductase, subunit A"/>
    <property type="match status" value="1"/>
</dbReference>
<dbReference type="PANTHER" id="PTHR38011:SF7">
    <property type="entry name" value="2,5-DIAMINO-6-RIBOSYLAMINO-4(3H)-PYRIMIDINONE 5'-PHOSPHATE REDUCTASE"/>
    <property type="match status" value="1"/>
</dbReference>
<evidence type="ECO:0000256" key="11">
    <source>
        <dbReference type="ARBA" id="ARBA00047550"/>
    </source>
</evidence>
<dbReference type="GO" id="GO:0008703">
    <property type="term" value="F:5-amino-6-(5-phosphoribosylamino)uracil reductase activity"/>
    <property type="evidence" value="ECO:0007669"/>
    <property type="project" value="InterPro"/>
</dbReference>
<dbReference type="SUPFAM" id="SSF53597">
    <property type="entry name" value="Dihydrofolate reductase-like"/>
    <property type="match status" value="1"/>
</dbReference>
<evidence type="ECO:0000313" key="16">
    <source>
        <dbReference type="Proteomes" id="UP001295740"/>
    </source>
</evidence>
<comment type="similarity">
    <text evidence="3">Belongs to the HTP reductase family.</text>
</comment>
<keyword evidence="8" id="KW-0560">Oxidoreductase</keyword>
<feature type="domain" description="Bacterial bifunctional deaminase-reductase C-terminal" evidence="14">
    <location>
        <begin position="36"/>
        <end position="257"/>
    </location>
</feature>
<comment type="caution">
    <text evidence="15">The sequence shown here is derived from an EMBL/GenBank/DDBJ whole genome shotgun (WGS) entry which is preliminary data.</text>
</comment>
<evidence type="ECO:0000256" key="5">
    <source>
        <dbReference type="ARBA" id="ARBA00015035"/>
    </source>
</evidence>
<name>A0AAI8VYU0_9PEZI</name>
<evidence type="ECO:0000256" key="3">
    <source>
        <dbReference type="ARBA" id="ARBA00009723"/>
    </source>
</evidence>
<feature type="compositionally biased region" description="Polar residues" evidence="13">
    <location>
        <begin position="267"/>
        <end position="285"/>
    </location>
</feature>
<dbReference type="InterPro" id="IPR024072">
    <property type="entry name" value="DHFR-like_dom_sf"/>
</dbReference>
<dbReference type="EMBL" id="CAUWAG010000020">
    <property type="protein sequence ID" value="CAJ2513583.1"/>
    <property type="molecule type" value="Genomic_DNA"/>
</dbReference>
<evidence type="ECO:0000256" key="9">
    <source>
        <dbReference type="ARBA" id="ARBA00030073"/>
    </source>
</evidence>
<comment type="catalytic activity">
    <reaction evidence="11">
        <text>2,5-diamino-6-(1-D-ribitylamino)pyrimidin-4(3H)-one 5'-phosphate + NAD(+) = 2,5-diamino-6-(1-D-ribosylamino)pyrimidin-4(3H)-one 5'-phosphate + NADH + H(+)</text>
        <dbReference type="Rhea" id="RHEA:27274"/>
        <dbReference type="ChEBI" id="CHEBI:15378"/>
        <dbReference type="ChEBI" id="CHEBI:57540"/>
        <dbReference type="ChEBI" id="CHEBI:57945"/>
        <dbReference type="ChEBI" id="CHEBI:58890"/>
        <dbReference type="ChEBI" id="CHEBI:59545"/>
        <dbReference type="EC" id="1.1.1.302"/>
    </reaction>
</comment>
<protein>
    <recommendedName>
        <fullName evidence="5">2,5-diamino-6-ribosylamino-4(3H)-pyrimidinone 5'-phosphate reductase</fullName>
        <ecNumber evidence="4">1.1.1.302</ecNumber>
    </recommendedName>
    <alternativeName>
        <fullName evidence="10">2,5-diamino-6-(5-phospho-D-ribosylamino)pyrimidin-4(3H)-one reductase</fullName>
    </alternativeName>
    <alternativeName>
        <fullName evidence="9">2,5-diamino-6-ribitylamino-4(3H)-pyrimidinone 5'-phosphate synthase</fullName>
    </alternativeName>
</protein>
<gene>
    <name evidence="15" type="ORF">KHLLAP_LOCUS14051</name>
</gene>
<dbReference type="Proteomes" id="UP001295740">
    <property type="component" value="Unassembled WGS sequence"/>
</dbReference>
<dbReference type="EC" id="1.1.1.302" evidence="4"/>
<evidence type="ECO:0000256" key="2">
    <source>
        <dbReference type="ARBA" id="ARBA00005104"/>
    </source>
</evidence>